<protein>
    <submittedName>
        <fullName evidence="6">Uncharacterized protein LOC116290374</fullName>
    </submittedName>
</protein>
<name>A0A6P8HKN0_ACTTE</name>
<evidence type="ECO:0000259" key="4">
    <source>
        <dbReference type="Pfam" id="PF09727"/>
    </source>
</evidence>
<organism evidence="5 6">
    <name type="scientific">Actinia tenebrosa</name>
    <name type="common">Australian red waratah sea anemone</name>
    <dbReference type="NCBI Taxonomy" id="6105"/>
    <lineage>
        <taxon>Eukaryota</taxon>
        <taxon>Metazoa</taxon>
        <taxon>Cnidaria</taxon>
        <taxon>Anthozoa</taxon>
        <taxon>Hexacorallia</taxon>
        <taxon>Actiniaria</taxon>
        <taxon>Actiniidae</taxon>
        <taxon>Actinia</taxon>
    </lineage>
</organism>
<evidence type="ECO:0000313" key="6">
    <source>
        <dbReference type="RefSeq" id="XP_031553252.1"/>
    </source>
</evidence>
<dbReference type="Pfam" id="PF09727">
    <property type="entry name" value="CortBP2"/>
    <property type="match status" value="1"/>
</dbReference>
<feature type="region of interest" description="Disordered" evidence="3">
    <location>
        <begin position="244"/>
        <end position="277"/>
    </location>
</feature>
<accession>A0A6P8HKN0</accession>
<feature type="compositionally biased region" description="Polar residues" evidence="3">
    <location>
        <begin position="260"/>
        <end position="277"/>
    </location>
</feature>
<feature type="domain" description="Cortactin-binding protein-2 N-terminal" evidence="4">
    <location>
        <begin position="28"/>
        <end position="232"/>
    </location>
</feature>
<evidence type="ECO:0000313" key="5">
    <source>
        <dbReference type="Proteomes" id="UP000515163"/>
    </source>
</evidence>
<gene>
    <name evidence="6" type="primary">LOC116290374</name>
</gene>
<dbReference type="Proteomes" id="UP000515163">
    <property type="component" value="Unplaced"/>
</dbReference>
<keyword evidence="5" id="KW-1185">Reference proteome</keyword>
<dbReference type="AlphaFoldDB" id="A0A6P8HKN0"/>
<evidence type="ECO:0000256" key="1">
    <source>
        <dbReference type="ARBA" id="ARBA00023054"/>
    </source>
</evidence>
<proteinExistence type="predicted"/>
<evidence type="ECO:0000256" key="2">
    <source>
        <dbReference type="SAM" id="Coils"/>
    </source>
</evidence>
<dbReference type="InterPro" id="IPR019131">
    <property type="entry name" value="Cortactin-binding_p2_N"/>
</dbReference>
<dbReference type="GeneID" id="116290374"/>
<keyword evidence="1 2" id="KW-0175">Coiled coil</keyword>
<dbReference type="InParanoid" id="A0A6P8HKN0"/>
<reference evidence="6" key="1">
    <citation type="submission" date="2025-08" db="UniProtKB">
        <authorList>
            <consortium name="RefSeq"/>
        </authorList>
    </citation>
    <scope>IDENTIFICATION</scope>
    <source>
        <tissue evidence="6">Tentacle</tissue>
    </source>
</reference>
<feature type="coiled-coil region" evidence="2">
    <location>
        <begin position="189"/>
        <end position="219"/>
    </location>
</feature>
<sequence>MASVVYREPNYKKPVKSMERTSTSTFESMLKLLLFLETELQLKEELLELLMEDERVNTILNEKLAKLRERNMNDPALALGRDNAFEEGTWSACFDEWRESSSPVERVIASNSLHLGARAAMRCVDLAKLQLHRYKETYCTLQKAALGYRKIKQKLIKEKHRRSQDMTFDSPETLSTLITDLQEKNKMLYEKLTWERNRANKLENQLEELTAVMNRDRRKSGYIVKVLAHEVEQLSQQVRMRNDLTKQDERLPNGFHKSSVGVNESNDDCVSTVDSQC</sequence>
<evidence type="ECO:0000256" key="3">
    <source>
        <dbReference type="SAM" id="MobiDB-lite"/>
    </source>
</evidence>
<feature type="coiled-coil region" evidence="2">
    <location>
        <begin position="33"/>
        <end position="70"/>
    </location>
</feature>
<dbReference type="KEGG" id="aten:116290374"/>
<dbReference type="RefSeq" id="XP_031553252.1">
    <property type="nucleotide sequence ID" value="XM_031697392.1"/>
</dbReference>
<dbReference type="OrthoDB" id="5988840at2759"/>